<reference evidence="2 3" key="1">
    <citation type="journal article" date="2022" name="Syst. Appl. Microbiol.">
        <title>Rhodopirellula aestuarii sp. nov., a novel member of the genus Rhodopirellula isolated from brackish sediments collected in the Tagus River estuary, Portugal.</title>
        <authorList>
            <person name="Vitorino I.R."/>
            <person name="Klimek D."/>
            <person name="Calusinska M."/>
            <person name="Lobo-da-Cunha A."/>
            <person name="Vasconcelos V."/>
            <person name="Lage O.M."/>
        </authorList>
    </citation>
    <scope>NUCLEOTIDE SEQUENCE [LARGE SCALE GENOMIC DNA]</scope>
    <source>
        <strain evidence="2 3">ICT_H3.1</strain>
    </source>
</reference>
<proteinExistence type="predicted"/>
<protein>
    <submittedName>
        <fullName evidence="2">Uncharacterized protein</fullName>
    </submittedName>
</protein>
<evidence type="ECO:0000313" key="2">
    <source>
        <dbReference type="EMBL" id="MCM2374472.1"/>
    </source>
</evidence>
<dbReference type="Proteomes" id="UP001202961">
    <property type="component" value="Unassembled WGS sequence"/>
</dbReference>
<feature type="transmembrane region" description="Helical" evidence="1">
    <location>
        <begin position="6"/>
        <end position="30"/>
    </location>
</feature>
<keyword evidence="3" id="KW-1185">Reference proteome</keyword>
<evidence type="ECO:0000256" key="1">
    <source>
        <dbReference type="SAM" id="Phobius"/>
    </source>
</evidence>
<keyword evidence="1" id="KW-0472">Membrane</keyword>
<name>A0ABT0UBS9_9BACT</name>
<keyword evidence="1" id="KW-1133">Transmembrane helix</keyword>
<comment type="caution">
    <text evidence="2">The sequence shown here is derived from an EMBL/GenBank/DDBJ whole genome shotgun (WGS) entry which is preliminary data.</text>
</comment>
<keyword evidence="1" id="KW-0812">Transmembrane</keyword>
<sequence>MTYLTISLFFAASVCAVLIVAAVLIAIAILTRGNQSRYSLNYGGDAVSTIYRDLQLLECEPRGERLYVRYVNNGARMVSTVTFRIKVSDAANRLIADLEESIYDTTQPGETNENLIESERLAEVLTQVGIHVTAKIVHGYTD</sequence>
<accession>A0ABT0UBS9</accession>
<dbReference type="EMBL" id="JAMQBK010000086">
    <property type="protein sequence ID" value="MCM2374472.1"/>
    <property type="molecule type" value="Genomic_DNA"/>
</dbReference>
<evidence type="ECO:0000313" key="3">
    <source>
        <dbReference type="Proteomes" id="UP001202961"/>
    </source>
</evidence>
<gene>
    <name evidence="2" type="ORF">NB063_27955</name>
</gene>
<dbReference type="RefSeq" id="WP_250932362.1">
    <property type="nucleotide sequence ID" value="NZ_JAMQBK010000086.1"/>
</dbReference>
<organism evidence="2 3">
    <name type="scientific">Aporhodopirellula aestuarii</name>
    <dbReference type="NCBI Taxonomy" id="2950107"/>
    <lineage>
        <taxon>Bacteria</taxon>
        <taxon>Pseudomonadati</taxon>
        <taxon>Planctomycetota</taxon>
        <taxon>Planctomycetia</taxon>
        <taxon>Pirellulales</taxon>
        <taxon>Pirellulaceae</taxon>
        <taxon>Aporhodopirellula</taxon>
    </lineage>
</organism>